<sequence length="48" mass="5312">MARSGEVFVFSHPSLDTLSPFLSFLPGSETAFSDNDESTTLFVFFFSV</sequence>
<dbReference type="AlphaFoldDB" id="A0A1R3IXM1"/>
<proteinExistence type="predicted"/>
<comment type="caution">
    <text evidence="1">The sequence shown here is derived from an EMBL/GenBank/DDBJ whole genome shotgun (WGS) entry which is preliminary data.</text>
</comment>
<gene>
    <name evidence="1" type="ORF">CCACVL1_09145</name>
</gene>
<dbReference type="Proteomes" id="UP000188268">
    <property type="component" value="Unassembled WGS sequence"/>
</dbReference>
<evidence type="ECO:0000313" key="2">
    <source>
        <dbReference type="Proteomes" id="UP000188268"/>
    </source>
</evidence>
<organism evidence="1 2">
    <name type="scientific">Corchorus capsularis</name>
    <name type="common">Jute</name>
    <dbReference type="NCBI Taxonomy" id="210143"/>
    <lineage>
        <taxon>Eukaryota</taxon>
        <taxon>Viridiplantae</taxon>
        <taxon>Streptophyta</taxon>
        <taxon>Embryophyta</taxon>
        <taxon>Tracheophyta</taxon>
        <taxon>Spermatophyta</taxon>
        <taxon>Magnoliopsida</taxon>
        <taxon>eudicotyledons</taxon>
        <taxon>Gunneridae</taxon>
        <taxon>Pentapetalae</taxon>
        <taxon>rosids</taxon>
        <taxon>malvids</taxon>
        <taxon>Malvales</taxon>
        <taxon>Malvaceae</taxon>
        <taxon>Grewioideae</taxon>
        <taxon>Apeibeae</taxon>
        <taxon>Corchorus</taxon>
    </lineage>
</organism>
<protein>
    <submittedName>
        <fullName evidence="1">Uncharacterized protein</fullName>
    </submittedName>
</protein>
<reference evidence="1 2" key="1">
    <citation type="submission" date="2013-09" db="EMBL/GenBank/DDBJ databases">
        <title>Corchorus capsularis genome sequencing.</title>
        <authorList>
            <person name="Alam M."/>
            <person name="Haque M.S."/>
            <person name="Islam M.S."/>
            <person name="Emdad E.M."/>
            <person name="Islam M.M."/>
            <person name="Ahmed B."/>
            <person name="Halim A."/>
            <person name="Hossen Q.M.M."/>
            <person name="Hossain M.Z."/>
            <person name="Ahmed R."/>
            <person name="Khan M.M."/>
            <person name="Islam R."/>
            <person name="Rashid M.M."/>
            <person name="Khan S.A."/>
            <person name="Rahman M.S."/>
            <person name="Alam M."/>
        </authorList>
    </citation>
    <scope>NUCLEOTIDE SEQUENCE [LARGE SCALE GENOMIC DNA]</scope>
    <source>
        <strain evidence="2">cv. CVL-1</strain>
        <tissue evidence="1">Whole seedling</tissue>
    </source>
</reference>
<keyword evidence="2" id="KW-1185">Reference proteome</keyword>
<accession>A0A1R3IXM1</accession>
<dbReference type="Gramene" id="OMO87280">
    <property type="protein sequence ID" value="OMO87280"/>
    <property type="gene ID" value="CCACVL1_09145"/>
</dbReference>
<evidence type="ECO:0000313" key="1">
    <source>
        <dbReference type="EMBL" id="OMO87280.1"/>
    </source>
</evidence>
<name>A0A1R3IXM1_COCAP</name>
<dbReference type="EMBL" id="AWWV01009236">
    <property type="protein sequence ID" value="OMO87280.1"/>
    <property type="molecule type" value="Genomic_DNA"/>
</dbReference>